<feature type="binding site" evidence="18">
    <location>
        <begin position="167"/>
        <end position="173"/>
    </location>
    <ligand>
        <name>(6S)-NADPHX</name>
        <dbReference type="ChEBI" id="CHEBI:64076"/>
    </ligand>
</feature>
<feature type="binding site" evidence="17">
    <location>
        <position position="362"/>
    </location>
    <ligand>
        <name>(6S)-NADPHX</name>
        <dbReference type="ChEBI" id="CHEBI:64076"/>
    </ligand>
</feature>
<evidence type="ECO:0000259" key="21">
    <source>
        <dbReference type="PROSITE" id="PS51383"/>
    </source>
</evidence>
<dbReference type="Gene3D" id="3.40.1190.20">
    <property type="match status" value="1"/>
</dbReference>
<evidence type="ECO:0000256" key="14">
    <source>
        <dbReference type="ARBA" id="ARBA00025153"/>
    </source>
</evidence>
<dbReference type="EC" id="4.2.1.136" evidence="19"/>
<evidence type="ECO:0000259" key="22">
    <source>
        <dbReference type="PROSITE" id="PS51385"/>
    </source>
</evidence>
<feature type="compositionally biased region" description="Low complexity" evidence="20">
    <location>
        <begin position="53"/>
        <end position="74"/>
    </location>
</feature>
<evidence type="ECO:0000256" key="8">
    <source>
        <dbReference type="ARBA" id="ARBA00022857"/>
    </source>
</evidence>
<sequence length="554" mass="56293">MIPVLSRAQMRAFDAHAIEVAKVPSIVLMENAGRGAAERILELLGEAPRREPAGAAGAAGANARRAPGAGGAPLAAPDDRRRVVIVCGAGNNGGDGFVVARHLWARGHRPSVFFCGKPDKLSQDARVQRDAWVGLGGAVKVLAQSSDLEVLKAELGHAALVVDALFGTGLDRPIVGTSAEVIALLNAASAPRVALDIPSGLDSDTGVPLGPTFLADWTLTFAHPKLGLLTPSGLRHAGHVEVVGLGIPSDVPDQVGYAAELIEQRDVAQWLSPRAADAHKYSAGHVAVLAGSAGKIGASLLVAHGALRAGAGAATIVTWPDAVDALQARVLEIMTAAIRPESIAASLDAALRSKRAVVLGPGFGFDEAAGSALGHVLATWRGPLVLDADAMTLLSSSRDGSGDPSRGGSREFAKLLDSPSSRILTPHAGELGRLLGTSSDAIEADRFHAATEAARRTGSVVLLKGAHSVIASPTGRMVLNVRGTPALGTAGSGDVLAGIIGALASHLEPLEAACAGAYLHAEAGRVAADGSDRGIVASEIADGVAAVVRGLLRR</sequence>
<comment type="similarity">
    <text evidence="18">Belongs to the NnrE/AIBP family.</text>
</comment>
<comment type="function">
    <text evidence="17">Catalyzes the dehydration of the S-form of NAD(P)HX at the expense of ADP, which is converted to AMP. Together with NAD(P)HX epimerase, which catalyzes the epimerization of the S- and R-forms, the enzyme allows the repair of both epimers of NAD(P)HX, a damaged form of NAD(P)H that is a result of enzymatic or heat-dependent hydration.</text>
</comment>
<comment type="similarity">
    <text evidence="17">Belongs to the NnrD/CARKD family.</text>
</comment>
<evidence type="ECO:0000256" key="12">
    <source>
        <dbReference type="ARBA" id="ARBA00023239"/>
    </source>
</evidence>
<keyword evidence="12 17" id="KW-0456">Lyase</keyword>
<dbReference type="InterPro" id="IPR029056">
    <property type="entry name" value="Ribokinase-like"/>
</dbReference>
<feature type="binding site" evidence="17">
    <location>
        <position position="427"/>
    </location>
    <ligand>
        <name>(6S)-NADPHX</name>
        <dbReference type="ChEBI" id="CHEBI:64076"/>
    </ligand>
</feature>
<dbReference type="HAMAP" id="MF_01966">
    <property type="entry name" value="NADHX_epimerase"/>
    <property type="match status" value="1"/>
</dbReference>
<dbReference type="InterPro" id="IPR030677">
    <property type="entry name" value="Nnr"/>
</dbReference>
<feature type="domain" description="YjeF N-terminal" evidence="22">
    <location>
        <begin position="10"/>
        <end position="253"/>
    </location>
</feature>
<reference evidence="23 24" key="1">
    <citation type="submission" date="2021-12" db="EMBL/GenBank/DDBJ databases">
        <title>Discovery of the Pendulisporaceae a myxobacterial family with distinct sporulation behavior and unique specialized metabolism.</title>
        <authorList>
            <person name="Garcia R."/>
            <person name="Popoff A."/>
            <person name="Bader C.D."/>
            <person name="Loehr J."/>
            <person name="Walesch S."/>
            <person name="Walt C."/>
            <person name="Boldt J."/>
            <person name="Bunk B."/>
            <person name="Haeckl F.J.F.P.J."/>
            <person name="Gunesch A.P."/>
            <person name="Birkelbach J."/>
            <person name="Nuebel U."/>
            <person name="Pietschmann T."/>
            <person name="Bach T."/>
            <person name="Mueller R."/>
        </authorList>
    </citation>
    <scope>NUCLEOTIDE SEQUENCE [LARGE SCALE GENOMIC DNA]</scope>
    <source>
        <strain evidence="23 24">MSr11954</strain>
    </source>
</reference>
<comment type="cofactor">
    <cofactor evidence="17">
        <name>Mg(2+)</name>
        <dbReference type="ChEBI" id="CHEBI:18420"/>
    </cofactor>
</comment>
<dbReference type="InterPro" id="IPR036652">
    <property type="entry name" value="YjeF_N_dom_sf"/>
</dbReference>
<evidence type="ECO:0000313" key="24">
    <source>
        <dbReference type="Proteomes" id="UP001370348"/>
    </source>
</evidence>
<comment type="subunit">
    <text evidence="17">Homotetramer.</text>
</comment>
<evidence type="ECO:0000256" key="15">
    <source>
        <dbReference type="ARBA" id="ARBA00048238"/>
    </source>
</evidence>
<dbReference type="Gene3D" id="3.40.50.10260">
    <property type="entry name" value="YjeF N-terminal domain"/>
    <property type="match status" value="1"/>
</dbReference>
<dbReference type="HAMAP" id="MF_01965">
    <property type="entry name" value="NADHX_dehydratase"/>
    <property type="match status" value="1"/>
</dbReference>
<dbReference type="EMBL" id="CP089984">
    <property type="protein sequence ID" value="WXB12267.1"/>
    <property type="molecule type" value="Genomic_DNA"/>
</dbReference>
<comment type="catalytic activity">
    <reaction evidence="1 18 19">
        <text>(6R)-NADHX = (6S)-NADHX</text>
        <dbReference type="Rhea" id="RHEA:32215"/>
        <dbReference type="ChEBI" id="CHEBI:64074"/>
        <dbReference type="ChEBI" id="CHEBI:64075"/>
        <dbReference type="EC" id="5.1.99.6"/>
    </reaction>
</comment>
<dbReference type="Pfam" id="PF01256">
    <property type="entry name" value="Carb_kinase"/>
    <property type="match status" value="1"/>
</dbReference>
<gene>
    <name evidence="18" type="primary">nnrE</name>
    <name evidence="17" type="synonym">nnrD</name>
    <name evidence="23" type="ORF">LZC94_31010</name>
</gene>
<evidence type="ECO:0000256" key="3">
    <source>
        <dbReference type="ARBA" id="ARBA00006001"/>
    </source>
</evidence>
<dbReference type="PROSITE" id="PS51385">
    <property type="entry name" value="YJEF_N"/>
    <property type="match status" value="1"/>
</dbReference>
<comment type="caution">
    <text evidence="18">Lacks conserved residue(s) required for the propagation of feature annotation.</text>
</comment>
<evidence type="ECO:0000256" key="1">
    <source>
        <dbReference type="ARBA" id="ARBA00000013"/>
    </source>
</evidence>
<comment type="catalytic activity">
    <reaction evidence="15 17 19">
        <text>(6S)-NADHX + ADP = AMP + phosphate + NADH + H(+)</text>
        <dbReference type="Rhea" id="RHEA:32223"/>
        <dbReference type="ChEBI" id="CHEBI:15378"/>
        <dbReference type="ChEBI" id="CHEBI:43474"/>
        <dbReference type="ChEBI" id="CHEBI:57945"/>
        <dbReference type="ChEBI" id="CHEBI:64074"/>
        <dbReference type="ChEBI" id="CHEBI:456215"/>
        <dbReference type="ChEBI" id="CHEBI:456216"/>
        <dbReference type="EC" id="4.2.1.136"/>
    </reaction>
</comment>
<evidence type="ECO:0000256" key="20">
    <source>
        <dbReference type="SAM" id="MobiDB-lite"/>
    </source>
</evidence>
<comment type="function">
    <text evidence="14 19">Bifunctional enzyme that catalyzes the epimerization of the S- and R-forms of NAD(P)HX and the dehydration of the S-form of NAD(P)HX at the expense of ADP, which is converted to AMP. This allows the repair of both epimers of NAD(P)HX, a damaged form of NAD(P)H that is a result of enzymatic or heat-dependent hydration.</text>
</comment>
<dbReference type="PANTHER" id="PTHR12592:SF0">
    <property type="entry name" value="ATP-DEPENDENT (S)-NAD(P)H-HYDRATE DEHYDRATASE"/>
    <property type="match status" value="1"/>
</dbReference>
<keyword evidence="7 17" id="KW-0067">ATP-binding</keyword>
<dbReference type="SUPFAM" id="SSF64153">
    <property type="entry name" value="YjeF N-terminal domain-like"/>
    <property type="match status" value="1"/>
</dbReference>
<keyword evidence="6 17" id="KW-0547">Nucleotide-binding</keyword>
<evidence type="ECO:0000256" key="10">
    <source>
        <dbReference type="ARBA" id="ARBA00023027"/>
    </source>
</evidence>
<feature type="domain" description="YjeF C-terminal" evidence="21">
    <location>
        <begin position="263"/>
        <end position="551"/>
    </location>
</feature>
<dbReference type="PROSITE" id="PS01050">
    <property type="entry name" value="YJEF_C_2"/>
    <property type="match status" value="1"/>
</dbReference>
<dbReference type="SUPFAM" id="SSF53613">
    <property type="entry name" value="Ribokinase-like"/>
    <property type="match status" value="1"/>
</dbReference>
<feature type="binding site" evidence="18">
    <location>
        <begin position="91"/>
        <end position="95"/>
    </location>
    <ligand>
        <name>(6S)-NADPHX</name>
        <dbReference type="ChEBI" id="CHEBI:64076"/>
    </ligand>
</feature>
<dbReference type="RefSeq" id="WP_394821887.1">
    <property type="nucleotide sequence ID" value="NZ_CP089984.1"/>
</dbReference>
<keyword evidence="11 18" id="KW-0413">Isomerase</keyword>
<comment type="function">
    <text evidence="18">Catalyzes the epimerization of the S- and R-forms of NAD(P)HX, a damaged form of NAD(P)H that is a result of enzymatic or heat-dependent hydration. This is a prerequisite for the S-specific NAD(P)H-hydrate dehydratase to allow the repair of both epimers of NAD(P)HX.</text>
</comment>
<feature type="binding site" evidence="18">
    <location>
        <position position="92"/>
    </location>
    <ligand>
        <name>K(+)</name>
        <dbReference type="ChEBI" id="CHEBI:29103"/>
    </ligand>
</feature>
<dbReference type="Pfam" id="PF03853">
    <property type="entry name" value="YjeF_N"/>
    <property type="match status" value="1"/>
</dbReference>
<comment type="catalytic activity">
    <reaction evidence="16 17 19">
        <text>(6S)-NADPHX + ADP = AMP + phosphate + NADPH + H(+)</text>
        <dbReference type="Rhea" id="RHEA:32235"/>
        <dbReference type="ChEBI" id="CHEBI:15378"/>
        <dbReference type="ChEBI" id="CHEBI:43474"/>
        <dbReference type="ChEBI" id="CHEBI:57783"/>
        <dbReference type="ChEBI" id="CHEBI:64076"/>
        <dbReference type="ChEBI" id="CHEBI:456215"/>
        <dbReference type="ChEBI" id="CHEBI:456216"/>
        <dbReference type="EC" id="4.2.1.136"/>
    </reaction>
</comment>
<dbReference type="PANTHER" id="PTHR12592">
    <property type="entry name" value="ATP-DEPENDENT (S)-NAD(P)H-HYDRATE DEHYDRATASE FAMILY MEMBER"/>
    <property type="match status" value="1"/>
</dbReference>
<evidence type="ECO:0000256" key="16">
    <source>
        <dbReference type="ARBA" id="ARBA00049209"/>
    </source>
</evidence>
<keyword evidence="8 17" id="KW-0521">NADP</keyword>
<evidence type="ECO:0000256" key="7">
    <source>
        <dbReference type="ARBA" id="ARBA00022840"/>
    </source>
</evidence>
<dbReference type="CDD" id="cd01171">
    <property type="entry name" value="YXKO-related"/>
    <property type="match status" value="1"/>
</dbReference>
<feature type="binding site" evidence="17">
    <location>
        <position position="494"/>
    </location>
    <ligand>
        <name>(6S)-NADPHX</name>
        <dbReference type="ChEBI" id="CHEBI:64076"/>
    </ligand>
</feature>
<feature type="binding site" evidence="17">
    <location>
        <begin position="464"/>
        <end position="468"/>
    </location>
    <ligand>
        <name>AMP</name>
        <dbReference type="ChEBI" id="CHEBI:456215"/>
    </ligand>
</feature>
<feature type="binding site" evidence="18">
    <location>
        <position position="163"/>
    </location>
    <ligand>
        <name>K(+)</name>
        <dbReference type="ChEBI" id="CHEBI:29103"/>
    </ligand>
</feature>
<comment type="catalytic activity">
    <reaction evidence="2 18 19">
        <text>(6R)-NADPHX = (6S)-NADPHX</text>
        <dbReference type="Rhea" id="RHEA:32227"/>
        <dbReference type="ChEBI" id="CHEBI:64076"/>
        <dbReference type="ChEBI" id="CHEBI:64077"/>
        <dbReference type="EC" id="5.1.99.6"/>
    </reaction>
</comment>
<comment type="similarity">
    <text evidence="4 19">In the C-terminal section; belongs to the NnrD/CARKD family.</text>
</comment>
<comment type="similarity">
    <text evidence="3 19">In the N-terminal section; belongs to the NnrE/AIBP family.</text>
</comment>
<keyword evidence="9 18" id="KW-0630">Potassium</keyword>
<evidence type="ECO:0000256" key="18">
    <source>
        <dbReference type="HAMAP-Rule" id="MF_01966"/>
    </source>
</evidence>
<keyword evidence="10 17" id="KW-0520">NAD</keyword>
<dbReference type="InterPro" id="IPR004443">
    <property type="entry name" value="YjeF_N_dom"/>
</dbReference>
<proteinExistence type="inferred from homology"/>
<dbReference type="PIRSF" id="PIRSF017184">
    <property type="entry name" value="Nnr"/>
    <property type="match status" value="1"/>
</dbReference>
<feature type="binding site" evidence="18">
    <location>
        <position position="196"/>
    </location>
    <ligand>
        <name>(6S)-NADPHX</name>
        <dbReference type="ChEBI" id="CHEBI:64076"/>
    </ligand>
</feature>
<dbReference type="PROSITE" id="PS51383">
    <property type="entry name" value="YJEF_C_3"/>
    <property type="match status" value="1"/>
</dbReference>
<evidence type="ECO:0000256" key="11">
    <source>
        <dbReference type="ARBA" id="ARBA00023235"/>
    </source>
</evidence>
<dbReference type="NCBIfam" id="TIGR00197">
    <property type="entry name" value="yjeF_nterm"/>
    <property type="match status" value="1"/>
</dbReference>
<evidence type="ECO:0000256" key="9">
    <source>
        <dbReference type="ARBA" id="ARBA00022958"/>
    </source>
</evidence>
<dbReference type="Proteomes" id="UP001370348">
    <property type="component" value="Chromosome"/>
</dbReference>
<evidence type="ECO:0000313" key="23">
    <source>
        <dbReference type="EMBL" id="WXB12267.1"/>
    </source>
</evidence>
<feature type="binding site" evidence="18">
    <location>
        <position position="199"/>
    </location>
    <ligand>
        <name>K(+)</name>
        <dbReference type="ChEBI" id="CHEBI:29103"/>
    </ligand>
</feature>
<dbReference type="NCBIfam" id="TIGR00196">
    <property type="entry name" value="yjeF_cterm"/>
    <property type="match status" value="1"/>
</dbReference>
<evidence type="ECO:0000256" key="5">
    <source>
        <dbReference type="ARBA" id="ARBA00022723"/>
    </source>
</evidence>
<keyword evidence="24" id="KW-1185">Reference proteome</keyword>
<evidence type="ECO:0000256" key="19">
    <source>
        <dbReference type="PIRNR" id="PIRNR017184"/>
    </source>
</evidence>
<feature type="region of interest" description="Disordered" evidence="20">
    <location>
        <begin position="52"/>
        <end position="74"/>
    </location>
</feature>
<protein>
    <recommendedName>
        <fullName evidence="19">Bifunctional NAD(P)H-hydrate repair enzyme</fullName>
    </recommendedName>
    <alternativeName>
        <fullName evidence="19">Nicotinamide nucleotide repair protein</fullName>
    </alternativeName>
    <domain>
        <recommendedName>
            <fullName evidence="19">ADP-dependent (S)-NAD(P)H-hydrate dehydratase</fullName>
            <ecNumber evidence="19">4.2.1.136</ecNumber>
        </recommendedName>
        <alternativeName>
            <fullName evidence="19">ADP-dependent NAD(P)HX dehydratase</fullName>
        </alternativeName>
    </domain>
    <domain>
        <recommendedName>
            <fullName evidence="19">NAD(P)H-hydrate epimerase</fullName>
            <ecNumber evidence="19">5.1.99.6</ecNumber>
        </recommendedName>
    </domain>
</protein>
<evidence type="ECO:0000256" key="13">
    <source>
        <dbReference type="ARBA" id="ARBA00023268"/>
    </source>
</evidence>
<feature type="binding site" evidence="17">
    <location>
        <position position="298"/>
    </location>
    <ligand>
        <name>(6S)-NADPHX</name>
        <dbReference type="ChEBI" id="CHEBI:64076"/>
    </ligand>
</feature>
<dbReference type="InterPro" id="IPR000631">
    <property type="entry name" value="CARKD"/>
</dbReference>
<accession>A0ABZ2LTF3</accession>
<evidence type="ECO:0000256" key="4">
    <source>
        <dbReference type="ARBA" id="ARBA00009524"/>
    </source>
</evidence>
<evidence type="ECO:0000256" key="6">
    <source>
        <dbReference type="ARBA" id="ARBA00022741"/>
    </source>
</evidence>
<name>A0ABZ2LTF3_9BACT</name>
<dbReference type="InterPro" id="IPR017953">
    <property type="entry name" value="Carbohydrate_kinase_pred_CS"/>
</dbReference>
<evidence type="ECO:0000256" key="2">
    <source>
        <dbReference type="ARBA" id="ARBA00000909"/>
    </source>
</evidence>
<dbReference type="EC" id="5.1.99.6" evidence="19"/>
<feature type="binding site" evidence="17">
    <location>
        <position position="493"/>
    </location>
    <ligand>
        <name>AMP</name>
        <dbReference type="ChEBI" id="CHEBI:456215"/>
    </ligand>
</feature>
<evidence type="ECO:0000256" key="17">
    <source>
        <dbReference type="HAMAP-Rule" id="MF_01965"/>
    </source>
</evidence>
<comment type="cofactor">
    <cofactor evidence="18 19">
        <name>K(+)</name>
        <dbReference type="ChEBI" id="CHEBI:29103"/>
    </cofactor>
    <text evidence="18 19">Binds 1 potassium ion per subunit.</text>
</comment>
<keyword evidence="13" id="KW-0511">Multifunctional enzyme</keyword>
<organism evidence="23 24">
    <name type="scientific">Pendulispora albinea</name>
    <dbReference type="NCBI Taxonomy" id="2741071"/>
    <lineage>
        <taxon>Bacteria</taxon>
        <taxon>Pseudomonadati</taxon>
        <taxon>Myxococcota</taxon>
        <taxon>Myxococcia</taxon>
        <taxon>Myxococcales</taxon>
        <taxon>Sorangiineae</taxon>
        <taxon>Pendulisporaceae</taxon>
        <taxon>Pendulispora</taxon>
    </lineage>
</organism>
<keyword evidence="5 18" id="KW-0479">Metal-binding</keyword>